<dbReference type="InterPro" id="IPR000477">
    <property type="entry name" value="RT_dom"/>
</dbReference>
<dbReference type="Proteomes" id="UP001209878">
    <property type="component" value="Unassembled WGS sequence"/>
</dbReference>
<dbReference type="EMBL" id="JAODUO010000782">
    <property type="protein sequence ID" value="KAK2174701.1"/>
    <property type="molecule type" value="Genomic_DNA"/>
</dbReference>
<evidence type="ECO:0000313" key="2">
    <source>
        <dbReference type="EMBL" id="KAK2174701.1"/>
    </source>
</evidence>
<dbReference type="AlphaFoldDB" id="A0AAD9NNC0"/>
<protein>
    <recommendedName>
        <fullName evidence="1">Reverse transcriptase domain-containing protein</fullName>
    </recommendedName>
</protein>
<gene>
    <name evidence="2" type="ORF">NP493_783g01027</name>
</gene>
<accession>A0AAD9NNC0</accession>
<dbReference type="PANTHER" id="PTHR47027">
    <property type="entry name" value="REVERSE TRANSCRIPTASE DOMAIN-CONTAINING PROTEIN"/>
    <property type="match status" value="1"/>
</dbReference>
<dbReference type="CDD" id="cd01650">
    <property type="entry name" value="RT_nLTR_like"/>
    <property type="match status" value="1"/>
</dbReference>
<reference evidence="2" key="1">
    <citation type="journal article" date="2023" name="Mol. Biol. Evol.">
        <title>Third-Generation Sequencing Reveals the Adaptive Role of the Epigenome in Three Deep-Sea Polychaetes.</title>
        <authorList>
            <person name="Perez M."/>
            <person name="Aroh O."/>
            <person name="Sun Y."/>
            <person name="Lan Y."/>
            <person name="Juniper S.K."/>
            <person name="Young C.R."/>
            <person name="Angers B."/>
            <person name="Qian P.Y."/>
        </authorList>
    </citation>
    <scope>NUCLEOTIDE SEQUENCE</scope>
    <source>
        <strain evidence="2">R07B-5</strain>
    </source>
</reference>
<organism evidence="2 3">
    <name type="scientific">Ridgeia piscesae</name>
    <name type="common">Tubeworm</name>
    <dbReference type="NCBI Taxonomy" id="27915"/>
    <lineage>
        <taxon>Eukaryota</taxon>
        <taxon>Metazoa</taxon>
        <taxon>Spiralia</taxon>
        <taxon>Lophotrochozoa</taxon>
        <taxon>Annelida</taxon>
        <taxon>Polychaeta</taxon>
        <taxon>Sedentaria</taxon>
        <taxon>Canalipalpata</taxon>
        <taxon>Sabellida</taxon>
        <taxon>Siboglinidae</taxon>
        <taxon>Ridgeia</taxon>
    </lineage>
</organism>
<dbReference type="Pfam" id="PF00078">
    <property type="entry name" value="RVT_1"/>
    <property type="match status" value="1"/>
</dbReference>
<dbReference type="PANTHER" id="PTHR47027:SF8">
    <property type="entry name" value="RIBONUCLEASE H"/>
    <property type="match status" value="1"/>
</dbReference>
<keyword evidence="3" id="KW-1185">Reference proteome</keyword>
<dbReference type="SUPFAM" id="SSF56672">
    <property type="entry name" value="DNA/RNA polymerases"/>
    <property type="match status" value="1"/>
</dbReference>
<dbReference type="InterPro" id="IPR043502">
    <property type="entry name" value="DNA/RNA_pol_sf"/>
</dbReference>
<comment type="caution">
    <text evidence="2">The sequence shown here is derived from an EMBL/GenBank/DDBJ whole genome shotgun (WGS) entry which is preliminary data.</text>
</comment>
<proteinExistence type="predicted"/>
<evidence type="ECO:0000259" key="1">
    <source>
        <dbReference type="PROSITE" id="PS50878"/>
    </source>
</evidence>
<sequence>MISALLTICNKIWQTGVWLTAAVGPTPWTQSLIITLPKKGNLQLCQNYRTISLISHPSKAMLKILLNRLKPQAEKIIAEEQAGFRPGRSTTEQIFNLRILCEKYLQHQQDLYNVFVDFKKAFDRVWHAALWATMRTYNINLIRMIQNLYDKANSAVYLNNSIGDWFRTTVRVRQERIMTDALNDHEGTISIGDRKITNLRFADDIDGLAGREEELADLVERLNKTSTAFGMQINAEKTKLMTNNTNGIITDFRVNADTQRRIQAMEMRCLRKLLGITYRDNISNEEVRNRTRQAIGPHEDILTTVKRRKLKWYGHITRSTMLAKTILQCNVQGGRR</sequence>
<evidence type="ECO:0000313" key="3">
    <source>
        <dbReference type="Proteomes" id="UP001209878"/>
    </source>
</evidence>
<feature type="domain" description="Reverse transcriptase" evidence="1">
    <location>
        <begin position="17"/>
        <end position="278"/>
    </location>
</feature>
<dbReference type="PROSITE" id="PS50878">
    <property type="entry name" value="RT_POL"/>
    <property type="match status" value="1"/>
</dbReference>
<name>A0AAD9NNC0_RIDPI</name>